<name>A0A0F4YLY7_RASE3</name>
<accession>A0A0F4YLY7</accession>
<dbReference type="OrthoDB" id="5275938at2759"/>
<dbReference type="Proteomes" id="UP000053958">
    <property type="component" value="Unassembled WGS sequence"/>
</dbReference>
<comment type="caution">
    <text evidence="1">The sequence shown here is derived from an EMBL/GenBank/DDBJ whole genome shotgun (WGS) entry which is preliminary data.</text>
</comment>
<dbReference type="EMBL" id="LASV01000407">
    <property type="protein sequence ID" value="KKA18876.1"/>
    <property type="molecule type" value="Genomic_DNA"/>
</dbReference>
<dbReference type="AlphaFoldDB" id="A0A0F4YLY7"/>
<gene>
    <name evidence="1" type="ORF">T310_7164</name>
</gene>
<sequence length="124" mass="14105">MTSSKAIMSSVSKLTEFRCDAVVNAIGTYLCDLRRAGMSPYDDLLDGRSFLKIMHGTLYMPDHRFKECHTGSCACLELEGMSLKRELESEINNFKEKKLGLCLDCVKTAGKSKKEEKCQEYHFY</sequence>
<evidence type="ECO:0000313" key="2">
    <source>
        <dbReference type="Proteomes" id="UP000053958"/>
    </source>
</evidence>
<evidence type="ECO:0000313" key="1">
    <source>
        <dbReference type="EMBL" id="KKA18876.1"/>
    </source>
</evidence>
<protein>
    <submittedName>
        <fullName evidence="1">Uncharacterized protein</fullName>
    </submittedName>
</protein>
<dbReference type="GeneID" id="25319440"/>
<keyword evidence="2" id="KW-1185">Reference proteome</keyword>
<organism evidence="1 2">
    <name type="scientific">Rasamsonia emersonii (strain ATCC 16479 / CBS 393.64 / IMI 116815)</name>
    <dbReference type="NCBI Taxonomy" id="1408163"/>
    <lineage>
        <taxon>Eukaryota</taxon>
        <taxon>Fungi</taxon>
        <taxon>Dikarya</taxon>
        <taxon>Ascomycota</taxon>
        <taxon>Pezizomycotina</taxon>
        <taxon>Eurotiomycetes</taxon>
        <taxon>Eurotiomycetidae</taxon>
        <taxon>Eurotiales</taxon>
        <taxon>Trichocomaceae</taxon>
        <taxon>Rasamsonia</taxon>
    </lineage>
</organism>
<reference evidence="1 2" key="1">
    <citation type="submission" date="2015-04" db="EMBL/GenBank/DDBJ databases">
        <authorList>
            <person name="Heijne W.H."/>
            <person name="Fedorova N.D."/>
            <person name="Nierman W.C."/>
            <person name="Vollebregt A.W."/>
            <person name="Zhao Z."/>
            <person name="Wu L."/>
            <person name="Kumar M."/>
            <person name="Stam H."/>
            <person name="van den Berg M.A."/>
            <person name="Pel H.J."/>
        </authorList>
    </citation>
    <scope>NUCLEOTIDE SEQUENCE [LARGE SCALE GENOMIC DNA]</scope>
    <source>
        <strain evidence="1 2">CBS 393.64</strain>
    </source>
</reference>
<proteinExistence type="predicted"/>
<dbReference type="RefSeq" id="XP_013325488.1">
    <property type="nucleotide sequence ID" value="XM_013470034.1"/>
</dbReference>